<sequence length="282" mass="31743">MKIALVSPYDYSYSGGVTSHISHLESHLLNKGHQVKVIAPCSKKALDPDVIPIGIPIPVPSGDSIARVTLSLTLARTVKKVLHKGNFDIIHLHEPLTPMLPLFVLRYSDSINIGTFHAYHGEPRAYKMFRPILQKWFHRLHGHTAVSQPAKTFVNKCFPAEYRIIPNGVDIARFHPGVQPIKELRDGKINILHVGRLEKRKGVKYLLEAYKIVKSQNPDVRLIIVGPGERLKKKYKRFAKDNSLKDVVFIGFVPNEELPRYYATADIFCAPSTGNESFGIIL</sequence>
<comment type="caution">
    <text evidence="3">The sequence shown here is derived from an EMBL/GenBank/DDBJ whole genome shotgun (WGS) entry which is preliminary data.</text>
</comment>
<dbReference type="PANTHER" id="PTHR45947">
    <property type="entry name" value="SULFOQUINOVOSYL TRANSFERASE SQD2"/>
    <property type="match status" value="1"/>
</dbReference>
<dbReference type="SUPFAM" id="SSF53756">
    <property type="entry name" value="UDP-Glycosyltransferase/glycogen phosphorylase"/>
    <property type="match status" value="1"/>
</dbReference>
<dbReference type="PANTHER" id="PTHR45947:SF3">
    <property type="entry name" value="SULFOQUINOVOSYL TRANSFERASE SQD2"/>
    <property type="match status" value="1"/>
</dbReference>
<evidence type="ECO:0000313" key="3">
    <source>
        <dbReference type="EMBL" id="MBI4594955.1"/>
    </source>
</evidence>
<organism evidence="3 4">
    <name type="scientific">Tectimicrobiota bacterium</name>
    <dbReference type="NCBI Taxonomy" id="2528274"/>
    <lineage>
        <taxon>Bacteria</taxon>
        <taxon>Pseudomonadati</taxon>
        <taxon>Nitrospinota/Tectimicrobiota group</taxon>
        <taxon>Candidatus Tectimicrobiota</taxon>
    </lineage>
</organism>
<protein>
    <submittedName>
        <fullName evidence="3">Glycosyltransferase family 4 protein</fullName>
    </submittedName>
</protein>
<dbReference type="Pfam" id="PF00534">
    <property type="entry name" value="Glycos_transf_1"/>
    <property type="match status" value="1"/>
</dbReference>
<reference evidence="3" key="1">
    <citation type="submission" date="2020-07" db="EMBL/GenBank/DDBJ databases">
        <title>Huge and variable diversity of episymbiotic CPR bacteria and DPANN archaea in groundwater ecosystems.</title>
        <authorList>
            <person name="He C.Y."/>
            <person name="Keren R."/>
            <person name="Whittaker M."/>
            <person name="Farag I.F."/>
            <person name="Doudna J."/>
            <person name="Cate J.H.D."/>
            <person name="Banfield J.F."/>
        </authorList>
    </citation>
    <scope>NUCLEOTIDE SEQUENCE</scope>
    <source>
        <strain evidence="3">NC_groundwater_1482_Ag_S-0.65um_47_24</strain>
    </source>
</reference>
<feature type="domain" description="Glycosyltransferase subfamily 4-like N-terminal" evidence="2">
    <location>
        <begin position="15"/>
        <end position="173"/>
    </location>
</feature>
<dbReference type="GO" id="GO:0016757">
    <property type="term" value="F:glycosyltransferase activity"/>
    <property type="evidence" value="ECO:0007669"/>
    <property type="project" value="InterPro"/>
</dbReference>
<feature type="non-terminal residue" evidence="3">
    <location>
        <position position="282"/>
    </location>
</feature>
<dbReference type="AlphaFoldDB" id="A0A933GKR8"/>
<dbReference type="InterPro" id="IPR050194">
    <property type="entry name" value="Glycosyltransferase_grp1"/>
</dbReference>
<dbReference type="Proteomes" id="UP000772181">
    <property type="component" value="Unassembled WGS sequence"/>
</dbReference>
<evidence type="ECO:0000313" key="4">
    <source>
        <dbReference type="Proteomes" id="UP000772181"/>
    </source>
</evidence>
<dbReference type="Gene3D" id="3.40.50.2000">
    <property type="entry name" value="Glycogen Phosphorylase B"/>
    <property type="match status" value="2"/>
</dbReference>
<feature type="domain" description="Glycosyl transferase family 1" evidence="1">
    <location>
        <begin position="182"/>
        <end position="281"/>
    </location>
</feature>
<dbReference type="CDD" id="cd03801">
    <property type="entry name" value="GT4_PimA-like"/>
    <property type="match status" value="1"/>
</dbReference>
<accession>A0A933GKR8</accession>
<dbReference type="EMBL" id="JACQWF010000051">
    <property type="protein sequence ID" value="MBI4594955.1"/>
    <property type="molecule type" value="Genomic_DNA"/>
</dbReference>
<gene>
    <name evidence="3" type="ORF">HY730_01085</name>
</gene>
<evidence type="ECO:0000259" key="2">
    <source>
        <dbReference type="Pfam" id="PF13439"/>
    </source>
</evidence>
<name>A0A933GKR8_UNCTE</name>
<dbReference type="InterPro" id="IPR028098">
    <property type="entry name" value="Glyco_trans_4-like_N"/>
</dbReference>
<dbReference type="InterPro" id="IPR001296">
    <property type="entry name" value="Glyco_trans_1"/>
</dbReference>
<dbReference type="Pfam" id="PF13439">
    <property type="entry name" value="Glyco_transf_4"/>
    <property type="match status" value="1"/>
</dbReference>
<proteinExistence type="predicted"/>
<evidence type="ECO:0000259" key="1">
    <source>
        <dbReference type="Pfam" id="PF00534"/>
    </source>
</evidence>